<organism evidence="1 2">
    <name type="scientific">Onchocerca volvulus</name>
    <dbReference type="NCBI Taxonomy" id="6282"/>
    <lineage>
        <taxon>Eukaryota</taxon>
        <taxon>Metazoa</taxon>
        <taxon>Ecdysozoa</taxon>
        <taxon>Nematoda</taxon>
        <taxon>Chromadorea</taxon>
        <taxon>Rhabditida</taxon>
        <taxon>Spirurina</taxon>
        <taxon>Spiruromorpha</taxon>
        <taxon>Filarioidea</taxon>
        <taxon>Onchocercidae</taxon>
        <taxon>Onchocerca</taxon>
    </lineage>
</organism>
<dbReference type="Proteomes" id="UP000024404">
    <property type="component" value="Unassembled WGS sequence"/>
</dbReference>
<sequence length="90" mass="10581">MAELIILALDVLQKYQRTEEQHYVTSYVQIALRDYETWQFDHEQAFTLQIKTKGGAYLCITNMDQTIIWCGRSTEMSSAVTSTYDEWDNM</sequence>
<evidence type="ECO:0000313" key="1">
    <source>
        <dbReference type="EnsemblMetazoa" id="OVOC9679.1"/>
    </source>
</evidence>
<keyword evidence="2" id="KW-1185">Reference proteome</keyword>
<protein>
    <submittedName>
        <fullName evidence="1">Uncharacterized protein</fullName>
    </submittedName>
</protein>
<reference evidence="1" key="2">
    <citation type="submission" date="2022-06" db="UniProtKB">
        <authorList>
            <consortium name="EnsemblMetazoa"/>
        </authorList>
    </citation>
    <scope>IDENTIFICATION</scope>
</reference>
<dbReference type="AlphaFoldDB" id="A0A8R1U118"/>
<reference evidence="2" key="1">
    <citation type="submission" date="2013-10" db="EMBL/GenBank/DDBJ databases">
        <title>Genome sequencing of Onchocerca volvulus.</title>
        <authorList>
            <person name="Cotton J."/>
            <person name="Tsai J."/>
            <person name="Stanley E."/>
            <person name="Tracey A."/>
            <person name="Holroyd N."/>
            <person name="Lustigman S."/>
            <person name="Berriman M."/>
        </authorList>
    </citation>
    <scope>NUCLEOTIDE SEQUENCE</scope>
</reference>
<evidence type="ECO:0000313" key="2">
    <source>
        <dbReference type="Proteomes" id="UP000024404"/>
    </source>
</evidence>
<dbReference type="EnsemblMetazoa" id="OVOC9679.1">
    <property type="protein sequence ID" value="OVOC9679.1"/>
    <property type="gene ID" value="WBGene00246488"/>
</dbReference>
<name>A0A8R1U118_ONCVO</name>
<accession>A0A8R1U118</accession>
<dbReference type="EMBL" id="CMVM020000291">
    <property type="status" value="NOT_ANNOTATED_CDS"/>
    <property type="molecule type" value="Genomic_DNA"/>
</dbReference>
<proteinExistence type="predicted"/>